<dbReference type="InterPro" id="IPR000551">
    <property type="entry name" value="MerR-type_HTH_dom"/>
</dbReference>
<protein>
    <recommendedName>
        <fullName evidence="2">HTH merR-type domain-containing protein</fullName>
    </recommendedName>
</protein>
<dbReference type="InterPro" id="IPR009061">
    <property type="entry name" value="DNA-bd_dom_put_sf"/>
</dbReference>
<keyword evidence="4" id="KW-1185">Reference proteome</keyword>
<reference evidence="3 4" key="1">
    <citation type="journal article" date="2019" name="Int. J. Syst. Evol. Microbiol.">
        <title>The Global Catalogue of Microorganisms (GCM) 10K type strain sequencing project: providing services to taxonomists for standard genome sequencing and annotation.</title>
        <authorList>
            <consortium name="The Broad Institute Genomics Platform"/>
            <consortium name="The Broad Institute Genome Sequencing Center for Infectious Disease"/>
            <person name="Wu L."/>
            <person name="Ma J."/>
        </authorList>
    </citation>
    <scope>NUCLEOTIDE SEQUENCE [LARGE SCALE GENOMIC DNA]</scope>
    <source>
        <strain evidence="3 4">JCM 14969</strain>
    </source>
</reference>
<name>A0ABN2DXF5_9ACTN</name>
<evidence type="ECO:0000256" key="1">
    <source>
        <dbReference type="SAM" id="MobiDB-lite"/>
    </source>
</evidence>
<dbReference type="RefSeq" id="WP_344217741.1">
    <property type="nucleotide sequence ID" value="NZ_BAAAOS010000033.1"/>
</dbReference>
<sequence>MELWTLDELADRVEAALADHPGQVNGRVRAVPDRRAIRWYTTIGLVDRPAEMRGRTAMYSRRHLLQLVAIKRRQAQGQTLAQIQAELAGATDESLQPIATLTTDKPPQPAPLSRGLQAARPNFWSERPQPPSTPASAGAEPGVASEAAPARTTPGPAEPAPTTSGSAGAEVVVAIRLADGVTVVLDQAAATTPDPGRLAAAAAPLLAELARQRLLPRPSGDQT</sequence>
<evidence type="ECO:0000259" key="2">
    <source>
        <dbReference type="Pfam" id="PF13411"/>
    </source>
</evidence>
<dbReference type="EMBL" id="BAAAOS010000033">
    <property type="protein sequence ID" value="GAA1589684.1"/>
    <property type="molecule type" value="Genomic_DNA"/>
</dbReference>
<gene>
    <name evidence="3" type="ORF">GCM10009789_49140</name>
</gene>
<dbReference type="SUPFAM" id="SSF46955">
    <property type="entry name" value="Putative DNA-binding domain"/>
    <property type="match status" value="1"/>
</dbReference>
<evidence type="ECO:0000313" key="4">
    <source>
        <dbReference type="Proteomes" id="UP001500393"/>
    </source>
</evidence>
<comment type="caution">
    <text evidence="3">The sequence shown here is derived from an EMBL/GenBank/DDBJ whole genome shotgun (WGS) entry which is preliminary data.</text>
</comment>
<proteinExistence type="predicted"/>
<organism evidence="3 4">
    <name type="scientific">Kribbella sancticallisti</name>
    <dbReference type="NCBI Taxonomy" id="460087"/>
    <lineage>
        <taxon>Bacteria</taxon>
        <taxon>Bacillati</taxon>
        <taxon>Actinomycetota</taxon>
        <taxon>Actinomycetes</taxon>
        <taxon>Propionibacteriales</taxon>
        <taxon>Kribbellaceae</taxon>
        <taxon>Kribbella</taxon>
    </lineage>
</organism>
<feature type="compositionally biased region" description="Low complexity" evidence="1">
    <location>
        <begin position="147"/>
        <end position="163"/>
    </location>
</feature>
<feature type="domain" description="HTH merR-type" evidence="2">
    <location>
        <begin position="34"/>
        <end position="87"/>
    </location>
</feature>
<accession>A0ABN2DXF5</accession>
<dbReference type="Proteomes" id="UP001500393">
    <property type="component" value="Unassembled WGS sequence"/>
</dbReference>
<dbReference type="Pfam" id="PF13411">
    <property type="entry name" value="MerR_1"/>
    <property type="match status" value="1"/>
</dbReference>
<feature type="region of interest" description="Disordered" evidence="1">
    <location>
        <begin position="122"/>
        <end position="166"/>
    </location>
</feature>
<dbReference type="Gene3D" id="1.10.1660.10">
    <property type="match status" value="1"/>
</dbReference>
<evidence type="ECO:0000313" key="3">
    <source>
        <dbReference type="EMBL" id="GAA1589684.1"/>
    </source>
</evidence>